<dbReference type="EMBL" id="ML178815">
    <property type="protein sequence ID" value="TFL06240.1"/>
    <property type="molecule type" value="Genomic_DNA"/>
</dbReference>
<evidence type="ECO:0000313" key="4">
    <source>
        <dbReference type="Proteomes" id="UP000305067"/>
    </source>
</evidence>
<dbReference type="PANTHER" id="PTHR32285:SF48">
    <property type="entry name" value="PROTEIN TRICHOME BIREFRINGENCE-LIKE 19"/>
    <property type="match status" value="1"/>
</dbReference>
<dbReference type="InterPro" id="IPR029962">
    <property type="entry name" value="TBL"/>
</dbReference>
<evidence type="ECO:0000313" key="3">
    <source>
        <dbReference type="EMBL" id="TFL06240.1"/>
    </source>
</evidence>
<feature type="compositionally biased region" description="Basic and acidic residues" evidence="1">
    <location>
        <begin position="82"/>
        <end position="91"/>
    </location>
</feature>
<accession>A0A5C3QZJ8</accession>
<feature type="transmembrane region" description="Helical" evidence="2">
    <location>
        <begin position="40"/>
        <end position="59"/>
    </location>
</feature>
<dbReference type="PANTHER" id="PTHR32285">
    <property type="entry name" value="PROTEIN TRICHOME BIREFRINGENCE-LIKE 9-RELATED"/>
    <property type="match status" value="1"/>
</dbReference>
<gene>
    <name evidence="3" type="ORF">BDV98DRAFT_588529</name>
</gene>
<keyword evidence="2" id="KW-1133">Transmembrane helix</keyword>
<keyword evidence="2" id="KW-0472">Membrane</keyword>
<proteinExistence type="predicted"/>
<organism evidence="3 4">
    <name type="scientific">Pterulicium gracile</name>
    <dbReference type="NCBI Taxonomy" id="1884261"/>
    <lineage>
        <taxon>Eukaryota</taxon>
        <taxon>Fungi</taxon>
        <taxon>Dikarya</taxon>
        <taxon>Basidiomycota</taxon>
        <taxon>Agaricomycotina</taxon>
        <taxon>Agaricomycetes</taxon>
        <taxon>Agaricomycetidae</taxon>
        <taxon>Agaricales</taxon>
        <taxon>Pleurotineae</taxon>
        <taxon>Pterulaceae</taxon>
        <taxon>Pterulicium</taxon>
    </lineage>
</organism>
<dbReference type="GO" id="GO:0016413">
    <property type="term" value="F:O-acetyltransferase activity"/>
    <property type="evidence" value="ECO:0007669"/>
    <property type="project" value="InterPro"/>
</dbReference>
<keyword evidence="4" id="KW-1185">Reference proteome</keyword>
<dbReference type="Proteomes" id="UP000305067">
    <property type="component" value="Unassembled WGS sequence"/>
</dbReference>
<protein>
    <submittedName>
        <fullName evidence="3">Uncharacterized protein</fullName>
    </submittedName>
</protein>
<name>A0A5C3QZJ8_9AGAR</name>
<evidence type="ECO:0000256" key="1">
    <source>
        <dbReference type="SAM" id="MobiDB-lite"/>
    </source>
</evidence>
<dbReference type="OrthoDB" id="630188at2759"/>
<evidence type="ECO:0000256" key="2">
    <source>
        <dbReference type="SAM" id="Phobius"/>
    </source>
</evidence>
<keyword evidence="2" id="KW-0812">Transmembrane</keyword>
<dbReference type="AlphaFoldDB" id="A0A5C3QZJ8"/>
<reference evidence="3 4" key="1">
    <citation type="journal article" date="2019" name="Nat. Ecol. Evol.">
        <title>Megaphylogeny resolves global patterns of mushroom evolution.</title>
        <authorList>
            <person name="Varga T."/>
            <person name="Krizsan K."/>
            <person name="Foldi C."/>
            <person name="Dima B."/>
            <person name="Sanchez-Garcia M."/>
            <person name="Sanchez-Ramirez S."/>
            <person name="Szollosi G.J."/>
            <person name="Szarkandi J.G."/>
            <person name="Papp V."/>
            <person name="Albert L."/>
            <person name="Andreopoulos W."/>
            <person name="Angelini C."/>
            <person name="Antonin V."/>
            <person name="Barry K.W."/>
            <person name="Bougher N.L."/>
            <person name="Buchanan P."/>
            <person name="Buyck B."/>
            <person name="Bense V."/>
            <person name="Catcheside P."/>
            <person name="Chovatia M."/>
            <person name="Cooper J."/>
            <person name="Damon W."/>
            <person name="Desjardin D."/>
            <person name="Finy P."/>
            <person name="Geml J."/>
            <person name="Haridas S."/>
            <person name="Hughes K."/>
            <person name="Justo A."/>
            <person name="Karasinski D."/>
            <person name="Kautmanova I."/>
            <person name="Kiss B."/>
            <person name="Kocsube S."/>
            <person name="Kotiranta H."/>
            <person name="LaButti K.M."/>
            <person name="Lechner B.E."/>
            <person name="Liimatainen K."/>
            <person name="Lipzen A."/>
            <person name="Lukacs Z."/>
            <person name="Mihaltcheva S."/>
            <person name="Morgado L.N."/>
            <person name="Niskanen T."/>
            <person name="Noordeloos M.E."/>
            <person name="Ohm R.A."/>
            <person name="Ortiz-Santana B."/>
            <person name="Ovrebo C."/>
            <person name="Racz N."/>
            <person name="Riley R."/>
            <person name="Savchenko A."/>
            <person name="Shiryaev A."/>
            <person name="Soop K."/>
            <person name="Spirin V."/>
            <person name="Szebenyi C."/>
            <person name="Tomsovsky M."/>
            <person name="Tulloss R.E."/>
            <person name="Uehling J."/>
            <person name="Grigoriev I.V."/>
            <person name="Vagvolgyi C."/>
            <person name="Papp T."/>
            <person name="Martin F.M."/>
            <person name="Miettinen O."/>
            <person name="Hibbett D.S."/>
            <person name="Nagy L.G."/>
        </authorList>
    </citation>
    <scope>NUCLEOTIDE SEQUENCE [LARGE SCALE GENOMIC DNA]</scope>
    <source>
        <strain evidence="3 4">CBS 309.79</strain>
    </source>
</reference>
<feature type="region of interest" description="Disordered" evidence="1">
    <location>
        <begin position="74"/>
        <end position="102"/>
    </location>
</feature>
<sequence length="567" mass="65019">MTPDYGEKEQALPFRPRERPALHPLTAATAHSWLPMMIRYFLAASFLFLLGFFYAHATLPGLAGTRCQPGSPTDPCSFFEAGPREDPRTDLPRTNSTSRRPQALCTQREYETGHWEPIPLVNITQQVLDFEDTLPNPYGVSWHYCAPMPDIRSAGGGRWNHGKWDEGERSDEETFLEGEKRSVGINAWEWVPEMGRECMVEWDAIDLVVRLLRSPGGLILVGDSITRQHYHSIMHLIASAGITYGSDLPTLPMADHKNVNQHTLNPASPSTALLLSLSGVPKSRILRPIVTYLEDHLFIGQADIREITYRFGAEEGYTWWYDFQRVEDWEKFVQDAARPRYGEVESVREDTVVLLNTGPHWSRNDINMLPKNKLPEEFARLRGCYAAMVDKVTARLNPIPQLSVVYRSTSPGHPGCRNRRTPYFDLRSALYHEANVRQRLLDDAENDKIRDGRKVWDWDLFPDHNDAWRSKIRSLSRRRGSRGASATKKATKGGANWLYMDIWDMSLQRPDAHNEPSDCLHWCMPVVLNEWTYLLHHVLSLQERKMELERVAAKPDSPDSSVPIHWD</sequence>